<dbReference type="InterPro" id="IPR011004">
    <property type="entry name" value="Trimer_LpxA-like_sf"/>
</dbReference>
<dbReference type="InterPro" id="IPR051159">
    <property type="entry name" value="Hexapeptide_acetyltransf"/>
</dbReference>
<protein>
    <submittedName>
        <fullName evidence="1">Transferase</fullName>
    </submittedName>
</protein>
<organism evidence="1 2">
    <name type="scientific">Fictibacillus arsenicus</name>
    <dbReference type="NCBI Taxonomy" id="255247"/>
    <lineage>
        <taxon>Bacteria</taxon>
        <taxon>Bacillati</taxon>
        <taxon>Bacillota</taxon>
        <taxon>Bacilli</taxon>
        <taxon>Bacillales</taxon>
        <taxon>Fictibacillaceae</taxon>
        <taxon>Fictibacillus</taxon>
    </lineage>
</organism>
<dbReference type="RefSeq" id="WP_077360077.1">
    <property type="nucleotide sequence ID" value="NZ_MQMF01000001.1"/>
</dbReference>
<dbReference type="OrthoDB" id="9801697at2"/>
<dbReference type="AlphaFoldDB" id="A0A1V3GC71"/>
<gene>
    <name evidence="1" type="ORF">UN64_04420</name>
</gene>
<dbReference type="Gene3D" id="2.160.10.10">
    <property type="entry name" value="Hexapeptide repeat proteins"/>
    <property type="match status" value="1"/>
</dbReference>
<sequence length="237" mass="25807">MHKAINKIISTVKKDNFEIDKDIYFLDILSIIFKRILMMLKGLLKSFGMKNKSGIVFFGSNVTLYHKRLISLGRSVTLEESVEIDALSKNGVKLGNNVRIGAFSKIKCSGTIRNLGKGLTIGKNSGCGEFSYFGAAGGISIGENVIMGQNIRFHSENHVFDRLDIPIKEQGVTNQGIKIGNDCWIGAGSVFLDGVTIGEGCVIGANTLVNRDIPAYSVAVGSPVKIIRNRKEILKVK</sequence>
<dbReference type="CDD" id="cd04647">
    <property type="entry name" value="LbH_MAT_like"/>
    <property type="match status" value="1"/>
</dbReference>
<dbReference type="GO" id="GO:0016740">
    <property type="term" value="F:transferase activity"/>
    <property type="evidence" value="ECO:0007669"/>
    <property type="project" value="UniProtKB-KW"/>
</dbReference>
<dbReference type="SUPFAM" id="SSF51161">
    <property type="entry name" value="Trimeric LpxA-like enzymes"/>
    <property type="match status" value="1"/>
</dbReference>
<dbReference type="InterPro" id="IPR001451">
    <property type="entry name" value="Hexapep"/>
</dbReference>
<dbReference type="PANTHER" id="PTHR23416">
    <property type="entry name" value="SIALIC ACID SYNTHASE-RELATED"/>
    <property type="match status" value="1"/>
</dbReference>
<dbReference type="PANTHER" id="PTHR23416:SF78">
    <property type="entry name" value="LIPOPOLYSACCHARIDE BIOSYNTHESIS O-ACETYL TRANSFERASE WBBJ-RELATED"/>
    <property type="match status" value="1"/>
</dbReference>
<accession>A0A1V3GC71</accession>
<proteinExistence type="predicted"/>
<evidence type="ECO:0000313" key="1">
    <source>
        <dbReference type="EMBL" id="OOE14444.1"/>
    </source>
</evidence>
<dbReference type="Pfam" id="PF00132">
    <property type="entry name" value="Hexapep"/>
    <property type="match status" value="1"/>
</dbReference>
<name>A0A1V3GC71_9BACL</name>
<keyword evidence="1" id="KW-0808">Transferase</keyword>
<comment type="caution">
    <text evidence="1">The sequence shown here is derived from an EMBL/GenBank/DDBJ whole genome shotgun (WGS) entry which is preliminary data.</text>
</comment>
<reference evidence="1 2" key="1">
    <citation type="submission" date="2016-11" db="EMBL/GenBank/DDBJ databases">
        <authorList>
            <person name="Jaros S."/>
            <person name="Januszkiewicz K."/>
            <person name="Wedrychowicz H."/>
        </authorList>
    </citation>
    <scope>NUCLEOTIDE SEQUENCE [LARGE SCALE GENOMIC DNA]</scope>
    <source>
        <strain evidence="1 2">Con a/3</strain>
    </source>
</reference>
<evidence type="ECO:0000313" key="2">
    <source>
        <dbReference type="Proteomes" id="UP000188597"/>
    </source>
</evidence>
<dbReference type="EMBL" id="MQMF01000001">
    <property type="protein sequence ID" value="OOE14444.1"/>
    <property type="molecule type" value="Genomic_DNA"/>
</dbReference>
<dbReference type="Proteomes" id="UP000188597">
    <property type="component" value="Unassembled WGS sequence"/>
</dbReference>